<dbReference type="Proteomes" id="UP000027309">
    <property type="component" value="Unassembled WGS sequence"/>
</dbReference>
<comment type="caution">
    <text evidence="1">The sequence shown here is derived from an EMBL/GenBank/DDBJ whole genome shotgun (WGS) entry which is preliminary data.</text>
</comment>
<protein>
    <submittedName>
        <fullName evidence="1">Uncharacterized protein</fullName>
    </submittedName>
</protein>
<proteinExistence type="predicted"/>
<sequence length="49" mass="5884">MDMKWHANAHVQHSAKEEADQFWWGKHIDLKINKSINANIKLRKLQFII</sequence>
<dbReference type="EMBL" id="JMOA01000003">
    <property type="protein sequence ID" value="KCY03118.1"/>
    <property type="molecule type" value="Genomic_DNA"/>
</dbReference>
<reference evidence="1 2" key="1">
    <citation type="submission" date="2014-04" db="EMBL/GenBank/DDBJ databases">
        <title>Comparative genomics and transcriptomics to identify genetic mechanisms underlying the emergence of carbapenem resistant Acinetobacter baumannii (CRAb).</title>
        <authorList>
            <person name="Harris A.D."/>
            <person name="Johnson K.J."/>
            <person name="George J."/>
            <person name="Nadendla S."/>
            <person name="Daugherty S.C."/>
            <person name="Parankush S."/>
            <person name="Sadzewicz L."/>
            <person name="Tallon L."/>
            <person name="Sengamalay N."/>
            <person name="Hazen T.H."/>
            <person name="Rasko D.A."/>
        </authorList>
    </citation>
    <scope>NUCLEOTIDE SEQUENCE [LARGE SCALE GENOMIC DNA]</scope>
    <source>
        <strain evidence="1 2">1499986</strain>
    </source>
</reference>
<accession>A0A836M346</accession>
<gene>
    <name evidence="1" type="ORF">J572_0528</name>
</gene>
<dbReference type="AlphaFoldDB" id="A0A836M346"/>
<evidence type="ECO:0000313" key="2">
    <source>
        <dbReference type="Proteomes" id="UP000027309"/>
    </source>
</evidence>
<name>A0A836M346_ACIBA</name>
<organism evidence="1 2">
    <name type="scientific">Acinetobacter baumannii 1499986</name>
    <dbReference type="NCBI Taxonomy" id="1310673"/>
    <lineage>
        <taxon>Bacteria</taxon>
        <taxon>Pseudomonadati</taxon>
        <taxon>Pseudomonadota</taxon>
        <taxon>Gammaproteobacteria</taxon>
        <taxon>Moraxellales</taxon>
        <taxon>Moraxellaceae</taxon>
        <taxon>Acinetobacter</taxon>
        <taxon>Acinetobacter calcoaceticus/baumannii complex</taxon>
    </lineage>
</organism>
<evidence type="ECO:0000313" key="1">
    <source>
        <dbReference type="EMBL" id="KCY03118.1"/>
    </source>
</evidence>